<dbReference type="AlphaFoldDB" id="A0A1I7KI79"/>
<name>A0A1I7KI79_9GAMM</name>
<keyword evidence="2" id="KW-1185">Reference proteome</keyword>
<proteinExistence type="predicted"/>
<organism evidence="1 2">
    <name type="scientific">Xenorhabdus koppenhoeferi</name>
    <dbReference type="NCBI Taxonomy" id="351659"/>
    <lineage>
        <taxon>Bacteria</taxon>
        <taxon>Pseudomonadati</taxon>
        <taxon>Pseudomonadota</taxon>
        <taxon>Gammaproteobacteria</taxon>
        <taxon>Enterobacterales</taxon>
        <taxon>Morganellaceae</taxon>
        <taxon>Xenorhabdus</taxon>
    </lineage>
</organism>
<evidence type="ECO:0000313" key="2">
    <source>
        <dbReference type="Proteomes" id="UP000242496"/>
    </source>
</evidence>
<evidence type="ECO:0000313" key="1">
    <source>
        <dbReference type="EMBL" id="SFU97119.1"/>
    </source>
</evidence>
<dbReference type="STRING" id="351659.SAMN05421784_1651"/>
<accession>A0A1I7KI79</accession>
<dbReference type="Proteomes" id="UP000242496">
    <property type="component" value="Unassembled WGS sequence"/>
</dbReference>
<sequence>MTQYYDSAIDGYYREWQENRGQNEDPEGLLNLPRERFWATSHLAAQTNCAIERQLAAALGLLHPSHT</sequence>
<dbReference type="EMBL" id="FPBJ01000065">
    <property type="protein sequence ID" value="SFU97119.1"/>
    <property type="molecule type" value="Genomic_DNA"/>
</dbReference>
<dbReference type="RefSeq" id="WP_092554323.1">
    <property type="nucleotide sequence ID" value="NZ_CAWRBG010000016.1"/>
</dbReference>
<protein>
    <submittedName>
        <fullName evidence="1">Uncharacterized protein</fullName>
    </submittedName>
</protein>
<reference evidence="2" key="1">
    <citation type="submission" date="2016-10" db="EMBL/GenBank/DDBJ databases">
        <authorList>
            <person name="Varghese N."/>
            <person name="Submissions S."/>
        </authorList>
    </citation>
    <scope>NUCLEOTIDE SEQUENCE [LARGE SCALE GENOMIC DNA]</scope>
    <source>
        <strain evidence="2">DSM 18168</strain>
    </source>
</reference>
<gene>
    <name evidence="1" type="ORF">SAMN05421784_1651</name>
</gene>
<dbReference type="OrthoDB" id="9805416at2"/>